<protein>
    <submittedName>
        <fullName evidence="2">Uncharacterized protein</fullName>
    </submittedName>
</protein>
<accession>A0A514TZ07</accession>
<sequence>MSRSQLARTPDNFPRMKHRAAGRIARKRGHGKMTVVEALNVFAVVGRFVNDAVDSLIGAFEGIARAFRPEPTQADFVLTPPPLLPPMQMQTRPQDWAPAARGMLWPEPR</sequence>
<dbReference type="Proteomes" id="UP000318687">
    <property type="component" value="Segment"/>
</dbReference>
<name>A0A514TZ07_9CAUD</name>
<evidence type="ECO:0000256" key="1">
    <source>
        <dbReference type="SAM" id="MobiDB-lite"/>
    </source>
</evidence>
<feature type="region of interest" description="Disordered" evidence="1">
    <location>
        <begin position="1"/>
        <end position="27"/>
    </location>
</feature>
<gene>
    <name evidence="2" type="primary">58</name>
    <name evidence="2" type="ORF">SEA_VIBAKI_58</name>
</gene>
<organism evidence="2 3">
    <name type="scientific">Arthrobacter phage Vibaki</name>
    <dbReference type="NCBI Taxonomy" id="2593333"/>
    <lineage>
        <taxon>Viruses</taxon>
        <taxon>Duplodnaviria</taxon>
        <taxon>Heunggongvirae</taxon>
        <taxon>Uroviricota</taxon>
        <taxon>Caudoviricetes</taxon>
        <taxon>Berryhillviridae</taxon>
        <taxon>Vibakivirus</taxon>
        <taxon>Vibakivirus vibaki</taxon>
    </lineage>
</organism>
<proteinExistence type="predicted"/>
<dbReference type="GeneID" id="55813373"/>
<evidence type="ECO:0000313" key="3">
    <source>
        <dbReference type="Proteomes" id="UP000318687"/>
    </source>
</evidence>
<dbReference type="EMBL" id="MN096362">
    <property type="protein sequence ID" value="QDK01938.1"/>
    <property type="molecule type" value="Genomic_DNA"/>
</dbReference>
<feature type="compositionally biased region" description="Basic residues" evidence="1">
    <location>
        <begin position="15"/>
        <end position="27"/>
    </location>
</feature>
<reference evidence="2 3" key="1">
    <citation type="submission" date="2019-06" db="EMBL/GenBank/DDBJ databases">
        <authorList>
            <person name="Alexander J."/>
            <person name="Ertsgaard D.J."/>
            <person name="Fields K.L."/>
            <person name="Fields S.B."/>
            <person name="Humphreys H."/>
            <person name="Kinneman J.E."/>
            <person name="Nelson N.D."/>
            <person name="Olakunle E.K."/>
            <person name="Reimer A.C."/>
            <person name="Robertson C."/>
            <person name="Ross G.V."/>
            <person name="Bonilla J.A."/>
            <person name="Klyczek K."/>
            <person name="Garlena R.A."/>
            <person name="Russell D.A."/>
            <person name="Pope W.H."/>
            <person name="Jacobs-Sera D."/>
            <person name="Hatfull G.F."/>
        </authorList>
    </citation>
    <scope>NUCLEOTIDE SEQUENCE [LARGE SCALE GENOMIC DNA]</scope>
</reference>
<dbReference type="KEGG" id="vg:55813373"/>
<evidence type="ECO:0000313" key="2">
    <source>
        <dbReference type="EMBL" id="QDK01938.1"/>
    </source>
</evidence>
<keyword evidence="3" id="KW-1185">Reference proteome</keyword>
<dbReference type="RefSeq" id="YP_009884035.1">
    <property type="nucleotide sequence ID" value="NC_049465.1"/>
</dbReference>